<sequence>MYTEPDDIAPHTTITVDGDALRALPSRRPADPPARASRIAWELVDVDRYRVTVAGEVAGYIDVVGALFIVLAGDRYARAVEIAQTLVWSSAIAALDHARR</sequence>
<evidence type="ECO:0000313" key="1">
    <source>
        <dbReference type="EMBL" id="MDJ1113145.1"/>
    </source>
</evidence>
<reference evidence="1 2" key="1">
    <citation type="submission" date="2023-05" db="EMBL/GenBank/DDBJ databases">
        <title>Microbacterium dauci sp.nov., Isolated from Carrot Rhizosphere Soil.</title>
        <authorList>
            <person name="Xiao Z."/>
            <person name="Zheng J."/>
        </authorList>
    </citation>
    <scope>NUCLEOTIDE SEQUENCE [LARGE SCALE GENOMIC DNA]</scope>
    <source>
        <strain evidence="1 2">LX3-4</strain>
    </source>
</reference>
<accession>A0ABT6ZBS6</accession>
<evidence type="ECO:0000313" key="2">
    <source>
        <dbReference type="Proteomes" id="UP001321481"/>
    </source>
</evidence>
<dbReference type="EMBL" id="JASJND010000001">
    <property type="protein sequence ID" value="MDJ1113145.1"/>
    <property type="molecule type" value="Genomic_DNA"/>
</dbReference>
<name>A0ABT6ZBS6_9MICO</name>
<comment type="caution">
    <text evidence="1">The sequence shown here is derived from an EMBL/GenBank/DDBJ whole genome shotgun (WGS) entry which is preliminary data.</text>
</comment>
<protein>
    <submittedName>
        <fullName evidence="1">Uncharacterized protein</fullName>
    </submittedName>
</protein>
<proteinExistence type="predicted"/>
<dbReference type="Proteomes" id="UP001321481">
    <property type="component" value="Unassembled WGS sequence"/>
</dbReference>
<dbReference type="RefSeq" id="WP_283714438.1">
    <property type="nucleotide sequence ID" value="NZ_JASJND010000001.1"/>
</dbReference>
<gene>
    <name evidence="1" type="ORF">QNI14_01620</name>
</gene>
<organism evidence="1 2">
    <name type="scientific">Microbacterium dauci</name>
    <dbReference type="NCBI Taxonomy" id="3048008"/>
    <lineage>
        <taxon>Bacteria</taxon>
        <taxon>Bacillati</taxon>
        <taxon>Actinomycetota</taxon>
        <taxon>Actinomycetes</taxon>
        <taxon>Micrococcales</taxon>
        <taxon>Microbacteriaceae</taxon>
        <taxon>Microbacterium</taxon>
    </lineage>
</organism>
<keyword evidence="2" id="KW-1185">Reference proteome</keyword>